<sequence>MSRKTILWIIDPYDPILSYDQIYSMCQSHYNDQSQIYIQLLEYHPHLYRKLSEFGTMLPPFSWNSETNRSHKNIRYQFGAFSIPNNIRIATYNYPSLVKIYWQHVKDYILKDSRIYDEATTFSQGLPQYYVKDKICAKKINTYLHVFQPEYEELFYGRSHLNLTNSASIQFHLHLKKMPVKFVNNKFAKINREAACEIGSSFMDRFSGIRILVPNDWNNLSQLSAFFAICKILNNQNHLKVKFYLFGEGKYSKHVNDLITDHQLYKNINLLRNIHNLYRYVKDADMYLEWDNTRSFIKEAIWFDKPVYSYKYNDHCNTYLDHKLWNKGIAELLKIIRNTK</sequence>
<accession>A0A7C8KQW1</accession>
<dbReference type="RefSeq" id="WP_153405972.1">
    <property type="nucleotide sequence ID" value="NZ_ML762439.1"/>
</dbReference>
<protein>
    <recommendedName>
        <fullName evidence="3">Glycosyltransferase</fullName>
    </recommendedName>
</protein>
<name>A0A7C8KQW1_9BACI</name>
<proteinExistence type="predicted"/>
<keyword evidence="2" id="KW-1185">Reference proteome</keyword>
<evidence type="ECO:0008006" key="3">
    <source>
        <dbReference type="Google" id="ProtNLM"/>
    </source>
</evidence>
<gene>
    <name evidence="1" type="ORF">F9U64_16350</name>
</gene>
<dbReference type="OrthoDB" id="9813638at2"/>
<dbReference type="Gene3D" id="3.40.50.2000">
    <property type="entry name" value="Glycogen Phosphorylase B"/>
    <property type="match status" value="1"/>
</dbReference>
<dbReference type="AlphaFoldDB" id="A0A7C8KQW1"/>
<evidence type="ECO:0000313" key="2">
    <source>
        <dbReference type="Proteomes" id="UP000480246"/>
    </source>
</evidence>
<dbReference type="Proteomes" id="UP000480246">
    <property type="component" value="Unassembled WGS sequence"/>
</dbReference>
<comment type="caution">
    <text evidence="1">The sequence shown here is derived from an EMBL/GenBank/DDBJ whole genome shotgun (WGS) entry which is preliminary data.</text>
</comment>
<organism evidence="1 2">
    <name type="scientific">Gracilibacillus oryzae</name>
    <dbReference type="NCBI Taxonomy" id="1672701"/>
    <lineage>
        <taxon>Bacteria</taxon>
        <taxon>Bacillati</taxon>
        <taxon>Bacillota</taxon>
        <taxon>Bacilli</taxon>
        <taxon>Bacillales</taxon>
        <taxon>Bacillaceae</taxon>
        <taxon>Gracilibacillus</taxon>
    </lineage>
</organism>
<evidence type="ECO:0000313" key="1">
    <source>
        <dbReference type="EMBL" id="KAB8128269.1"/>
    </source>
</evidence>
<reference evidence="1 2" key="1">
    <citation type="submission" date="2019-10" db="EMBL/GenBank/DDBJ databases">
        <title>Gracilibacillus sp. nov. isolated from rice seeds.</title>
        <authorList>
            <person name="He S."/>
        </authorList>
    </citation>
    <scope>NUCLEOTIDE SEQUENCE [LARGE SCALE GENOMIC DNA]</scope>
    <source>
        <strain evidence="1 2">TD8</strain>
    </source>
</reference>
<dbReference type="EMBL" id="WEID01000083">
    <property type="protein sequence ID" value="KAB8128269.1"/>
    <property type="molecule type" value="Genomic_DNA"/>
</dbReference>